<dbReference type="NCBIfam" id="TIGR00379">
    <property type="entry name" value="cobB"/>
    <property type="match status" value="1"/>
</dbReference>
<dbReference type="eggNOG" id="arCOG00106">
    <property type="taxonomic scope" value="Archaea"/>
</dbReference>
<evidence type="ECO:0000256" key="7">
    <source>
        <dbReference type="ARBA" id="ARBA00022962"/>
    </source>
</evidence>
<evidence type="ECO:0000313" key="11">
    <source>
        <dbReference type="EMBL" id="AEA47692.1"/>
    </source>
</evidence>
<gene>
    <name evidence="8" type="primary">cbiA</name>
    <name evidence="11" type="ordered locus">Arcve_1693</name>
</gene>
<keyword evidence="3 8" id="KW-0436">Ligase</keyword>
<dbReference type="HOGENOM" id="CLU_022752_2_0_2"/>
<dbReference type="Proteomes" id="UP000008136">
    <property type="component" value="Chromosome"/>
</dbReference>
<keyword evidence="6 8" id="KW-0460">Magnesium</keyword>
<comment type="similarity">
    <text evidence="8">Belongs to the CobB/CbiA family.</text>
</comment>
<evidence type="ECO:0000313" key="12">
    <source>
        <dbReference type="Proteomes" id="UP000008136"/>
    </source>
</evidence>
<dbReference type="PANTHER" id="PTHR43873">
    <property type="entry name" value="COBYRINATE A,C-DIAMIDE SYNTHASE"/>
    <property type="match status" value="1"/>
</dbReference>
<evidence type="ECO:0000259" key="9">
    <source>
        <dbReference type="Pfam" id="PF01656"/>
    </source>
</evidence>
<dbReference type="InterPro" id="IPR011698">
    <property type="entry name" value="GATase_3"/>
</dbReference>
<evidence type="ECO:0000259" key="10">
    <source>
        <dbReference type="Pfam" id="PF07685"/>
    </source>
</evidence>
<dbReference type="STRING" id="693661.Arcve_1693"/>
<dbReference type="SUPFAM" id="SSF52540">
    <property type="entry name" value="P-loop containing nucleoside triphosphate hydrolases"/>
    <property type="match status" value="1"/>
</dbReference>
<evidence type="ECO:0000256" key="2">
    <source>
        <dbReference type="ARBA" id="ARBA00022573"/>
    </source>
</evidence>
<name>F2KQF9_ARCVS</name>
<evidence type="ECO:0000256" key="3">
    <source>
        <dbReference type="ARBA" id="ARBA00022598"/>
    </source>
</evidence>
<feature type="site" description="Increases nucleophilicity of active site Cys" evidence="8">
    <location>
        <position position="435"/>
    </location>
</feature>
<dbReference type="InterPro" id="IPR029062">
    <property type="entry name" value="Class_I_gatase-like"/>
</dbReference>
<proteinExistence type="inferred from homology"/>
<dbReference type="CDD" id="cd03130">
    <property type="entry name" value="GATase1_CobB"/>
    <property type="match status" value="1"/>
</dbReference>
<keyword evidence="7 8" id="KW-0315">Glutamine amidotransferase</keyword>
<dbReference type="KEGG" id="ave:Arcve_1693"/>
<organism evidence="11 12">
    <name type="scientific">Archaeoglobus veneficus (strain DSM 11195 / SNP6)</name>
    <dbReference type="NCBI Taxonomy" id="693661"/>
    <lineage>
        <taxon>Archaea</taxon>
        <taxon>Methanobacteriati</taxon>
        <taxon>Methanobacteriota</taxon>
        <taxon>Archaeoglobi</taxon>
        <taxon>Archaeoglobales</taxon>
        <taxon>Archaeoglobaceae</taxon>
        <taxon>Archaeoglobus</taxon>
    </lineage>
</organism>
<comment type="catalytic activity">
    <reaction evidence="8">
        <text>cob(II)yrinate + 2 L-glutamine + 2 ATP + 2 H2O = cob(II)yrinate a,c diamide + 2 L-glutamate + 2 ADP + 2 phosphate + 2 H(+)</text>
        <dbReference type="Rhea" id="RHEA:26289"/>
        <dbReference type="ChEBI" id="CHEBI:15377"/>
        <dbReference type="ChEBI" id="CHEBI:15378"/>
        <dbReference type="ChEBI" id="CHEBI:29985"/>
        <dbReference type="ChEBI" id="CHEBI:30616"/>
        <dbReference type="ChEBI" id="CHEBI:43474"/>
        <dbReference type="ChEBI" id="CHEBI:58359"/>
        <dbReference type="ChEBI" id="CHEBI:58537"/>
        <dbReference type="ChEBI" id="CHEBI:58894"/>
        <dbReference type="ChEBI" id="CHEBI:456216"/>
        <dbReference type="EC" id="6.3.5.11"/>
    </reaction>
</comment>
<dbReference type="PANTHER" id="PTHR43873:SF1">
    <property type="entry name" value="COBYRINATE A,C-DIAMIDE SYNTHASE"/>
    <property type="match status" value="1"/>
</dbReference>
<keyword evidence="12" id="KW-1185">Reference proteome</keyword>
<dbReference type="PROSITE" id="PS51274">
    <property type="entry name" value="GATASE_COBBQ"/>
    <property type="match status" value="1"/>
</dbReference>
<dbReference type="OrthoDB" id="8896at2157"/>
<dbReference type="InterPro" id="IPR027417">
    <property type="entry name" value="P-loop_NTPase"/>
</dbReference>
<dbReference type="GO" id="GO:0005524">
    <property type="term" value="F:ATP binding"/>
    <property type="evidence" value="ECO:0007669"/>
    <property type="project" value="UniProtKB-UniRule"/>
</dbReference>
<dbReference type="GO" id="GO:0042242">
    <property type="term" value="F:cobyrinic acid a,c-diamide synthase activity"/>
    <property type="evidence" value="ECO:0007669"/>
    <property type="project" value="UniProtKB-UniRule"/>
</dbReference>
<dbReference type="RefSeq" id="WP_013684348.1">
    <property type="nucleotide sequence ID" value="NC_015320.1"/>
</dbReference>
<dbReference type="SUPFAM" id="SSF52317">
    <property type="entry name" value="Class I glutamine amidotransferase-like"/>
    <property type="match status" value="1"/>
</dbReference>
<evidence type="ECO:0000256" key="5">
    <source>
        <dbReference type="ARBA" id="ARBA00022840"/>
    </source>
</evidence>
<dbReference type="GeneID" id="10394819"/>
<reference evidence="11 12" key="1">
    <citation type="submission" date="2011-03" db="EMBL/GenBank/DDBJ databases">
        <title>The complete genome of Archaeoglobus veneficus SNP6.</title>
        <authorList>
            <consortium name="US DOE Joint Genome Institute (JGI-PGF)"/>
            <person name="Lucas S."/>
            <person name="Copeland A."/>
            <person name="Lapidus A."/>
            <person name="Bruce D."/>
            <person name="Goodwin L."/>
            <person name="Pitluck S."/>
            <person name="Kyrpides N."/>
            <person name="Mavromatis K."/>
            <person name="Pagani I."/>
            <person name="Ivanova N."/>
            <person name="Mikhailova N."/>
            <person name="Lu M."/>
            <person name="Detter J.C."/>
            <person name="Tapia R."/>
            <person name="Han C."/>
            <person name="Land M."/>
            <person name="Hauser L."/>
            <person name="Markowitz V."/>
            <person name="Cheng J.-F."/>
            <person name="Hugenholtz P."/>
            <person name="Woyke T."/>
            <person name="Wu D."/>
            <person name="Spring S."/>
            <person name="Brambilla E."/>
            <person name="Klenk H.-P."/>
            <person name="Eisen J.A."/>
        </authorList>
    </citation>
    <scope>NUCLEOTIDE SEQUENCE [LARGE SCALE GENOMIC DNA]</scope>
    <source>
        <strain>SNP6</strain>
    </source>
</reference>
<dbReference type="Gene3D" id="3.40.50.300">
    <property type="entry name" value="P-loop containing nucleotide triphosphate hydrolases"/>
    <property type="match status" value="2"/>
</dbReference>
<keyword evidence="5 8" id="KW-0067">ATP-binding</keyword>
<comment type="cofactor">
    <cofactor evidence="1 8">
        <name>Mg(2+)</name>
        <dbReference type="ChEBI" id="CHEBI:18420"/>
    </cofactor>
</comment>
<keyword evidence="2 8" id="KW-0169">Cobalamin biosynthesis</keyword>
<dbReference type="EMBL" id="CP002588">
    <property type="protein sequence ID" value="AEA47692.1"/>
    <property type="molecule type" value="Genomic_DNA"/>
</dbReference>
<dbReference type="EC" id="6.3.5.11" evidence="8"/>
<dbReference type="InterPro" id="IPR002586">
    <property type="entry name" value="CobQ/CobB/MinD/ParA_Nub-bd_dom"/>
</dbReference>
<protein>
    <recommendedName>
        <fullName evidence="8">Cobyrinate a,c-diamide synthase</fullName>
        <ecNumber evidence="8">6.3.5.11</ecNumber>
    </recommendedName>
    <alternativeName>
        <fullName evidence="8">Cobyrinic acid a,c-diamide synthetase</fullName>
    </alternativeName>
</protein>
<evidence type="ECO:0000256" key="6">
    <source>
        <dbReference type="ARBA" id="ARBA00022842"/>
    </source>
</evidence>
<evidence type="ECO:0000256" key="8">
    <source>
        <dbReference type="HAMAP-Rule" id="MF_00027"/>
    </source>
</evidence>
<evidence type="ECO:0000256" key="4">
    <source>
        <dbReference type="ARBA" id="ARBA00022741"/>
    </source>
</evidence>
<feature type="domain" description="CobB/CobQ-like glutamine amidotransferase" evidence="10">
    <location>
        <begin position="251"/>
        <end position="440"/>
    </location>
</feature>
<dbReference type="InterPro" id="IPR004484">
    <property type="entry name" value="CbiA/CobB_synth"/>
</dbReference>
<dbReference type="NCBIfam" id="NF002204">
    <property type="entry name" value="PRK01077.1"/>
    <property type="match status" value="1"/>
</dbReference>
<sequence length="460" mass="52409">MDIPRIILSGTSSRVGKTMLSIGLMRALVNRGYKVQPYKVGPDFIDPSFHYFATGRYSRNLDSFMLTREDILETFERNFRNADIAVIEGTMGLHDSHHATDEKGSTAEVSKILKCPVILIANVERMSRTVAPFIYGYKVFDPEVRIEGVILNRVGSERHAMKARLAAEKLAKVRVVGVVPRRGDVVIPDRHLGLIPAYERKEEFEELFDRLAELVEKYIDVDAIVEIARKAPPLDNALEHPVFKPKPSGIRIGVLRDRSFNFYYEDNIDALASKAEVVFIDSLEDRKLPDVDALYIGGGFPEIFAEELEKNASLRRDIYDFCDSGKPVYAECGGLMFLGEKLRLIDGSEYEMVGFMPYETEMHKRFQALGYSIYRVAKNNPISRRGDTLLGHEFHYSKVIPKERLEFVFRVKRGKGINGEQDGAIKKQTLVNYIHLHVLSYPMMVNKFIETAKKTKSKKE</sequence>
<feature type="active site" description="Nucleophile" evidence="8">
    <location>
        <position position="332"/>
    </location>
</feature>
<keyword evidence="4 8" id="KW-0547">Nucleotide-binding</keyword>
<comment type="function">
    <text evidence="8">Catalyzes the ATP-dependent amidation of the two carboxylate groups at positions a and c of cobyrinate, using either L-glutamine or ammonia as the nitrogen source.</text>
</comment>
<dbReference type="UniPathway" id="UPA00148">
    <property type="reaction ID" value="UER00231"/>
</dbReference>
<comment type="miscellaneous">
    <text evidence="8">The a and c carboxylates of cobyrinate are activated for nucleophilic attack via formation of a phosphorylated intermediate by ATP. CbiA catalyzes first the amidation of the c-carboxylate, and then that of the a-carboxylate.</text>
</comment>
<accession>F2KQF9</accession>
<dbReference type="Gene3D" id="3.40.50.880">
    <property type="match status" value="1"/>
</dbReference>
<dbReference type="GO" id="GO:0009236">
    <property type="term" value="P:cobalamin biosynthetic process"/>
    <property type="evidence" value="ECO:0007669"/>
    <property type="project" value="UniProtKB-UniRule"/>
</dbReference>
<dbReference type="AlphaFoldDB" id="F2KQF9"/>
<comment type="pathway">
    <text evidence="8">Cofactor biosynthesis; adenosylcobalamin biosynthesis; cob(II)yrinate a,c-diamide from sirohydrochlorin (anaerobic route): step 10/10.</text>
</comment>
<dbReference type="Pfam" id="PF01656">
    <property type="entry name" value="CbiA"/>
    <property type="match status" value="1"/>
</dbReference>
<feature type="domain" description="CobQ/CobB/MinD/ParA nucleotide binding" evidence="9">
    <location>
        <begin position="6"/>
        <end position="187"/>
    </location>
</feature>
<evidence type="ECO:0000256" key="1">
    <source>
        <dbReference type="ARBA" id="ARBA00001946"/>
    </source>
</evidence>
<dbReference type="CDD" id="cd05388">
    <property type="entry name" value="CobB_N"/>
    <property type="match status" value="1"/>
</dbReference>
<dbReference type="Pfam" id="PF07685">
    <property type="entry name" value="GATase_3"/>
    <property type="match status" value="1"/>
</dbReference>
<dbReference type="HAMAP" id="MF_00027">
    <property type="entry name" value="CobB_CbiA"/>
    <property type="match status" value="1"/>
</dbReference>
<comment type="domain">
    <text evidence="8">Comprises of two domains. The C-terminal domain contains the binding site for glutamine and catalyzes the hydrolysis of this substrate to glutamate and ammonia. The N-terminal domain is anticipated to bind ATP and cobyrinate and catalyzes the ultimate synthesis of the diamide product. The ammonia produced via the glutaminase domain is probably translocated to the adjacent domain via a molecular tunnel, where it reacts with an activated intermediate.</text>
</comment>